<dbReference type="SUPFAM" id="SSF52540">
    <property type="entry name" value="P-loop containing nucleoside triphosphate hydrolases"/>
    <property type="match status" value="1"/>
</dbReference>
<dbReference type="GO" id="GO:0045900">
    <property type="term" value="P:negative regulation of translational elongation"/>
    <property type="evidence" value="ECO:0007669"/>
    <property type="project" value="InterPro"/>
</dbReference>
<protein>
    <recommendedName>
        <fullName evidence="2">ABC transporter domain-containing protein</fullName>
    </recommendedName>
</protein>
<dbReference type="PANTHER" id="PTHR43858">
    <property type="entry name" value="ENERGY-DEPENDENT TRANSLATIONAL THROTTLE PROTEIN ETTA"/>
    <property type="match status" value="1"/>
</dbReference>
<proteinExistence type="predicted"/>
<name>A0A382K968_9ZZZZ</name>
<organism evidence="1">
    <name type="scientific">marine metagenome</name>
    <dbReference type="NCBI Taxonomy" id="408172"/>
    <lineage>
        <taxon>unclassified sequences</taxon>
        <taxon>metagenomes</taxon>
        <taxon>ecological metagenomes</taxon>
    </lineage>
</organism>
<gene>
    <name evidence="1" type="ORF">METZ01_LOCUS272115</name>
</gene>
<dbReference type="PANTHER" id="PTHR43858:SF1">
    <property type="entry name" value="ABC TRANSPORTER-RELATED PROTEIN"/>
    <property type="match status" value="1"/>
</dbReference>
<dbReference type="InterPro" id="IPR022374">
    <property type="entry name" value="EttA"/>
</dbReference>
<dbReference type="EMBL" id="UINC01078307">
    <property type="protein sequence ID" value="SVC19261.1"/>
    <property type="molecule type" value="Genomic_DNA"/>
</dbReference>
<sequence>MAQYVYSMLGVGKVVAPKKHILKDISLSFFPGAKIGVLGLNGAG</sequence>
<dbReference type="InterPro" id="IPR027417">
    <property type="entry name" value="P-loop_NTPase"/>
</dbReference>
<dbReference type="Gene3D" id="3.40.50.300">
    <property type="entry name" value="P-loop containing nucleotide triphosphate hydrolases"/>
    <property type="match status" value="1"/>
</dbReference>
<evidence type="ECO:0000313" key="1">
    <source>
        <dbReference type="EMBL" id="SVC19261.1"/>
    </source>
</evidence>
<accession>A0A382K968</accession>
<evidence type="ECO:0008006" key="2">
    <source>
        <dbReference type="Google" id="ProtNLM"/>
    </source>
</evidence>
<reference evidence="1" key="1">
    <citation type="submission" date="2018-05" db="EMBL/GenBank/DDBJ databases">
        <authorList>
            <person name="Lanie J.A."/>
            <person name="Ng W.-L."/>
            <person name="Kazmierczak K.M."/>
            <person name="Andrzejewski T.M."/>
            <person name="Davidsen T.M."/>
            <person name="Wayne K.J."/>
            <person name="Tettelin H."/>
            <person name="Glass J.I."/>
            <person name="Rusch D."/>
            <person name="Podicherti R."/>
            <person name="Tsui H.-C.T."/>
            <person name="Winkler M.E."/>
        </authorList>
    </citation>
    <scope>NUCLEOTIDE SEQUENCE</scope>
</reference>
<feature type="non-terminal residue" evidence="1">
    <location>
        <position position="44"/>
    </location>
</feature>
<dbReference type="AlphaFoldDB" id="A0A382K968"/>